<accession>A0A919A898</accession>
<evidence type="ECO:0000313" key="3">
    <source>
        <dbReference type="Proteomes" id="UP000641386"/>
    </source>
</evidence>
<feature type="transmembrane region" description="Helical" evidence="1">
    <location>
        <begin position="306"/>
        <end position="324"/>
    </location>
</feature>
<dbReference type="EMBL" id="BNBC01000030">
    <property type="protein sequence ID" value="GHE91979.1"/>
    <property type="molecule type" value="Genomic_DNA"/>
</dbReference>
<keyword evidence="1" id="KW-0812">Transmembrane</keyword>
<evidence type="ECO:0008006" key="4">
    <source>
        <dbReference type="Google" id="ProtNLM"/>
    </source>
</evidence>
<dbReference type="RefSeq" id="WP_189904518.1">
    <property type="nucleotide sequence ID" value="NZ_BNBC01000030.1"/>
</dbReference>
<feature type="transmembrane region" description="Helical" evidence="1">
    <location>
        <begin position="429"/>
        <end position="447"/>
    </location>
</feature>
<keyword evidence="1" id="KW-0472">Membrane</keyword>
<keyword evidence="3" id="KW-1185">Reference proteome</keyword>
<reference evidence="2" key="1">
    <citation type="journal article" date="2014" name="Int. J. Syst. Evol. Microbiol.">
        <title>Complete genome sequence of Corynebacterium casei LMG S-19264T (=DSM 44701T), isolated from a smear-ripened cheese.</title>
        <authorList>
            <consortium name="US DOE Joint Genome Institute (JGI-PGF)"/>
            <person name="Walter F."/>
            <person name="Albersmeier A."/>
            <person name="Kalinowski J."/>
            <person name="Ruckert C."/>
        </authorList>
    </citation>
    <scope>NUCLEOTIDE SEQUENCE</scope>
    <source>
        <strain evidence="2">JCM 3302</strain>
    </source>
</reference>
<feature type="transmembrane region" description="Helical" evidence="1">
    <location>
        <begin position="363"/>
        <end position="380"/>
    </location>
</feature>
<feature type="transmembrane region" description="Helical" evidence="1">
    <location>
        <begin position="228"/>
        <end position="259"/>
    </location>
</feature>
<dbReference type="Proteomes" id="UP000641386">
    <property type="component" value="Unassembled WGS sequence"/>
</dbReference>
<feature type="transmembrane region" description="Helical" evidence="1">
    <location>
        <begin position="195"/>
        <end position="216"/>
    </location>
</feature>
<proteinExistence type="predicted"/>
<dbReference type="Pfam" id="PF26314">
    <property type="entry name" value="MptA_B_family"/>
    <property type="match status" value="1"/>
</dbReference>
<feature type="transmembrane region" description="Helical" evidence="1">
    <location>
        <begin position="35"/>
        <end position="54"/>
    </location>
</feature>
<gene>
    <name evidence="2" type="ORF">GCM10014715_55440</name>
</gene>
<organism evidence="2 3">
    <name type="scientific">Streptomyces spiralis</name>
    <dbReference type="NCBI Taxonomy" id="66376"/>
    <lineage>
        <taxon>Bacteria</taxon>
        <taxon>Bacillati</taxon>
        <taxon>Actinomycetota</taxon>
        <taxon>Actinomycetes</taxon>
        <taxon>Kitasatosporales</taxon>
        <taxon>Streptomycetaceae</taxon>
        <taxon>Streptomyces</taxon>
    </lineage>
</organism>
<reference evidence="2" key="2">
    <citation type="submission" date="2020-09" db="EMBL/GenBank/DDBJ databases">
        <authorList>
            <person name="Sun Q."/>
            <person name="Ohkuma M."/>
        </authorList>
    </citation>
    <scope>NUCLEOTIDE SEQUENCE</scope>
    <source>
        <strain evidence="2">JCM 3302</strain>
    </source>
</reference>
<sequence length="453" mass="47369">MTTDNNQRTLPSPAQLRTVVAPAPAVVAQPRPRSAVAMSAAGVTLFALVGASAPNHNTLTVPITWLALPAMSDALSQTVTTAAVVLSCLGTLGMLNARRHGWSPDPRVLFRSGALAVLVVADLTPVGSSDTASYAAYGRIAALGGDPYLTSPAQLGAPYADLVAVAWHDTPSVYGPVATWWQAAAAFVGGERPWLTIWVLMLAGAGVFLVTGRLLIRTADDPVRAGLLWVANPLLIGVLVAGGHLDTIVASLTVCAIHFARRTPCLRHDLIIGGLVGLACCVKISAALLGVALAWPLLRAGAWRRAVLQTSVATLTVVLLYSVYGLHALEPLSAASQMVSSPSLWTVFERLGSELLGPGATETVIRLLWPPLMLALAWALHRRTPADCPPVVAVPFALAFAWVLTAPWSMPWYAALAWAPAALSPQGRLTGYLVATTAVLALVHNSGGHGWTA</sequence>
<feature type="transmembrane region" description="Helical" evidence="1">
    <location>
        <begin position="271"/>
        <end position="294"/>
    </location>
</feature>
<feature type="transmembrane region" description="Helical" evidence="1">
    <location>
        <begin position="74"/>
        <end position="96"/>
    </location>
</feature>
<name>A0A919A898_9ACTN</name>
<keyword evidence="1" id="KW-1133">Transmembrane helix</keyword>
<comment type="caution">
    <text evidence="2">The sequence shown here is derived from an EMBL/GenBank/DDBJ whole genome shotgun (WGS) entry which is preliminary data.</text>
</comment>
<feature type="transmembrane region" description="Helical" evidence="1">
    <location>
        <begin position="108"/>
        <end position="127"/>
    </location>
</feature>
<feature type="transmembrane region" description="Helical" evidence="1">
    <location>
        <begin position="392"/>
        <end position="409"/>
    </location>
</feature>
<evidence type="ECO:0000256" key="1">
    <source>
        <dbReference type="SAM" id="Phobius"/>
    </source>
</evidence>
<dbReference type="AlphaFoldDB" id="A0A919A898"/>
<protein>
    <recommendedName>
        <fullName evidence="4">DUF2029 domain-containing protein</fullName>
    </recommendedName>
</protein>
<evidence type="ECO:0000313" key="2">
    <source>
        <dbReference type="EMBL" id="GHE91979.1"/>
    </source>
</evidence>